<dbReference type="EMBL" id="JARQZJ010000123">
    <property type="protein sequence ID" value="KAK9889821.1"/>
    <property type="molecule type" value="Genomic_DNA"/>
</dbReference>
<dbReference type="Proteomes" id="UP001431783">
    <property type="component" value="Unassembled WGS sequence"/>
</dbReference>
<comment type="caution">
    <text evidence="1">The sequence shown here is derived from an EMBL/GenBank/DDBJ whole genome shotgun (WGS) entry which is preliminary data.</text>
</comment>
<sequence>MAHQLSTSCMNAFYSPWSGCDKNGNESHFHIETVTVPMGRKRERETNAVLGLHRCVIGCRYRSAMSCMNEYYKGETKFKKMQEFRKKP</sequence>
<accession>A0AAW1V9V2</accession>
<reference evidence="1 2" key="1">
    <citation type="submission" date="2023-03" db="EMBL/GenBank/DDBJ databases">
        <title>Genome insight into feeding habits of ladybird beetles.</title>
        <authorList>
            <person name="Li H.-S."/>
            <person name="Huang Y.-H."/>
            <person name="Pang H."/>
        </authorList>
    </citation>
    <scope>NUCLEOTIDE SEQUENCE [LARGE SCALE GENOMIC DNA]</scope>
    <source>
        <strain evidence="1">SYSU_2023b</strain>
        <tissue evidence="1">Whole body</tissue>
    </source>
</reference>
<proteinExistence type="predicted"/>
<keyword evidence="2" id="KW-1185">Reference proteome</keyword>
<evidence type="ECO:0000313" key="1">
    <source>
        <dbReference type="EMBL" id="KAK9889821.1"/>
    </source>
</evidence>
<protein>
    <submittedName>
        <fullName evidence="1">Uncharacterized protein</fullName>
    </submittedName>
</protein>
<dbReference type="AlphaFoldDB" id="A0AAW1V9V2"/>
<name>A0AAW1V9V2_9CUCU</name>
<evidence type="ECO:0000313" key="2">
    <source>
        <dbReference type="Proteomes" id="UP001431783"/>
    </source>
</evidence>
<organism evidence="1 2">
    <name type="scientific">Henosepilachna vigintioctopunctata</name>
    <dbReference type="NCBI Taxonomy" id="420089"/>
    <lineage>
        <taxon>Eukaryota</taxon>
        <taxon>Metazoa</taxon>
        <taxon>Ecdysozoa</taxon>
        <taxon>Arthropoda</taxon>
        <taxon>Hexapoda</taxon>
        <taxon>Insecta</taxon>
        <taxon>Pterygota</taxon>
        <taxon>Neoptera</taxon>
        <taxon>Endopterygota</taxon>
        <taxon>Coleoptera</taxon>
        <taxon>Polyphaga</taxon>
        <taxon>Cucujiformia</taxon>
        <taxon>Coccinelloidea</taxon>
        <taxon>Coccinellidae</taxon>
        <taxon>Epilachninae</taxon>
        <taxon>Epilachnini</taxon>
        <taxon>Henosepilachna</taxon>
    </lineage>
</organism>
<gene>
    <name evidence="1" type="ORF">WA026_007189</name>
</gene>